<dbReference type="AlphaFoldDB" id="A0A0P0RRT3"/>
<protein>
    <recommendedName>
        <fullName evidence="3">Transcriptional regulator, GntR family</fullName>
    </recommendedName>
</protein>
<dbReference type="Proteomes" id="UP000019146">
    <property type="component" value="Plasmid unnamed"/>
</dbReference>
<evidence type="ECO:0000313" key="1">
    <source>
        <dbReference type="EMBL" id="ALL71750.1"/>
    </source>
</evidence>
<gene>
    <name evidence="1" type="ORF">K788_0007078</name>
</gene>
<accession>A0A0P0RRT3</accession>
<geneLocation type="plasmid" evidence="2"/>
<organism evidence="1 2">
    <name type="scientific">Paraburkholderia caribensis MBA4</name>
    <dbReference type="NCBI Taxonomy" id="1323664"/>
    <lineage>
        <taxon>Bacteria</taxon>
        <taxon>Pseudomonadati</taxon>
        <taxon>Pseudomonadota</taxon>
        <taxon>Betaproteobacteria</taxon>
        <taxon>Burkholderiales</taxon>
        <taxon>Burkholderiaceae</taxon>
        <taxon>Paraburkholderia</taxon>
    </lineage>
</organism>
<name>A0A0P0RRT3_9BURK</name>
<dbReference type="EMBL" id="CP012748">
    <property type="protein sequence ID" value="ALL71750.1"/>
    <property type="molecule type" value="Genomic_DNA"/>
</dbReference>
<proteinExistence type="predicted"/>
<evidence type="ECO:0008006" key="3">
    <source>
        <dbReference type="Google" id="ProtNLM"/>
    </source>
</evidence>
<dbReference type="KEGG" id="bcai:K788_0007078"/>
<sequence>MKLYEKLADVIGDRSQRGVLLPGDRIPCVRQTSQNRATGTPESPW</sequence>
<keyword evidence="1" id="KW-0614">Plasmid</keyword>
<reference evidence="1 2" key="1">
    <citation type="journal article" date="2014" name="Genome Announc.">
        <title>Draft Genome Sequence of the Haloacid-Degrading Burkholderia caribensis Strain MBA4.</title>
        <authorList>
            <person name="Pan Y."/>
            <person name="Kong K.F."/>
            <person name="Tsang J.S."/>
        </authorList>
    </citation>
    <scope>NUCLEOTIDE SEQUENCE [LARGE SCALE GENOMIC DNA]</scope>
    <source>
        <strain evidence="1 2">MBA4</strain>
        <plasmid evidence="2">Plasmid</plasmid>
    </source>
</reference>
<evidence type="ECO:0000313" key="2">
    <source>
        <dbReference type="Proteomes" id="UP000019146"/>
    </source>
</evidence>